<comment type="caution">
    <text evidence="8">The sequence shown here is derived from an EMBL/GenBank/DDBJ whole genome shotgun (WGS) entry which is preliminary data.</text>
</comment>
<protein>
    <recommendedName>
        <fullName evidence="3 6">Flagellar basal body rod protein FlgB</fullName>
    </recommendedName>
</protein>
<accession>A0ABM8Z952</accession>
<reference evidence="8 9" key="1">
    <citation type="submission" date="2021-11" db="EMBL/GenBank/DDBJ databases">
        <authorList>
            <person name="Depoorter E."/>
        </authorList>
    </citation>
    <scope>NUCLEOTIDE SEQUENCE [LARGE SCALE GENOMIC DNA]</scope>
    <source>
        <strain evidence="8 9">LMG 24286</strain>
    </source>
</reference>
<feature type="domain" description="Flagellar basal body rod protein N-terminal" evidence="7">
    <location>
        <begin position="10"/>
        <end position="34"/>
    </location>
</feature>
<dbReference type="InterPro" id="IPR006300">
    <property type="entry name" value="FlgB"/>
</dbReference>
<dbReference type="PANTHER" id="PTHR30435:SF12">
    <property type="entry name" value="FLAGELLAR BASAL BODY ROD PROTEIN FLGB"/>
    <property type="match status" value="1"/>
</dbReference>
<dbReference type="RefSeq" id="WP_230096997.1">
    <property type="nucleotide sequence ID" value="NZ_CAKKNT010000002.1"/>
</dbReference>
<comment type="similarity">
    <text evidence="2 6">Belongs to the flagella basal body rod proteins family.</text>
</comment>
<evidence type="ECO:0000259" key="7">
    <source>
        <dbReference type="Pfam" id="PF00460"/>
    </source>
</evidence>
<dbReference type="Pfam" id="PF00460">
    <property type="entry name" value="Flg_bb_rod"/>
    <property type="match status" value="1"/>
</dbReference>
<comment type="subunit">
    <text evidence="6">The basal body constitutes a major portion of the flagellar organelle and consists of a number of rings mounted on a central rod.</text>
</comment>
<comment type="subcellular location">
    <subcellularLocation>
        <location evidence="1 6">Bacterial flagellum basal body</location>
    </subcellularLocation>
</comment>
<evidence type="ECO:0000256" key="5">
    <source>
        <dbReference type="ARBA" id="ARBA00024934"/>
    </source>
</evidence>
<dbReference type="PANTHER" id="PTHR30435">
    <property type="entry name" value="FLAGELLAR PROTEIN"/>
    <property type="match status" value="1"/>
</dbReference>
<sequence length="122" mass="13528">MEIDNLLKTALSVSNTRAQTISSNIANLNTPAYKAKRVQFENLLQQATGPGQMVTDNPRHIGALSNIQPQITTETGTQVRANGNNVDLDTEMVDQAQNGIYYNMLVSQLNGRYQMMSYIVNH</sequence>
<gene>
    <name evidence="8" type="primary">flgB</name>
    <name evidence="8" type="ORF">WGH24286_00295</name>
</gene>
<dbReference type="InterPro" id="IPR001444">
    <property type="entry name" value="Flag_bb_rod_N"/>
</dbReference>
<proteinExistence type="inferred from homology"/>
<evidence type="ECO:0000256" key="1">
    <source>
        <dbReference type="ARBA" id="ARBA00004117"/>
    </source>
</evidence>
<keyword evidence="8" id="KW-0282">Flagellum</keyword>
<keyword evidence="4 6" id="KW-0975">Bacterial flagellum</keyword>
<dbReference type="PROSITE" id="PS00588">
    <property type="entry name" value="FLAGELLA_BB_ROD"/>
    <property type="match status" value="1"/>
</dbReference>
<organism evidence="8 9">
    <name type="scientific">Periweissella ghanensis</name>
    <dbReference type="NCBI Taxonomy" id="467997"/>
    <lineage>
        <taxon>Bacteria</taxon>
        <taxon>Bacillati</taxon>
        <taxon>Bacillota</taxon>
        <taxon>Bacilli</taxon>
        <taxon>Lactobacillales</taxon>
        <taxon>Lactobacillaceae</taxon>
        <taxon>Periweissella</taxon>
    </lineage>
</organism>
<dbReference type="Proteomes" id="UP000789719">
    <property type="component" value="Unassembled WGS sequence"/>
</dbReference>
<keyword evidence="9" id="KW-1185">Reference proteome</keyword>
<dbReference type="InterPro" id="IPR019776">
    <property type="entry name" value="Flagellar_basal_body_rod_CS"/>
</dbReference>
<evidence type="ECO:0000256" key="2">
    <source>
        <dbReference type="ARBA" id="ARBA00009677"/>
    </source>
</evidence>
<name>A0ABM8Z952_9LACO</name>
<comment type="function">
    <text evidence="5 6">Structural component of flagellum, the bacterial motility apparatus. Part of the rod structure of flagellar basal body.</text>
</comment>
<dbReference type="PIRSF" id="PIRSF002889">
    <property type="entry name" value="Rod_FlgB"/>
    <property type="match status" value="1"/>
</dbReference>
<keyword evidence="8" id="KW-0966">Cell projection</keyword>
<evidence type="ECO:0000256" key="4">
    <source>
        <dbReference type="ARBA" id="ARBA00023143"/>
    </source>
</evidence>
<evidence type="ECO:0000256" key="3">
    <source>
        <dbReference type="ARBA" id="ARBA00014376"/>
    </source>
</evidence>
<dbReference type="EMBL" id="CAKKNT010000002">
    <property type="protein sequence ID" value="CAH0417879.1"/>
    <property type="molecule type" value="Genomic_DNA"/>
</dbReference>
<dbReference type="NCBIfam" id="TIGR01396">
    <property type="entry name" value="FlgB"/>
    <property type="match status" value="1"/>
</dbReference>
<evidence type="ECO:0000313" key="8">
    <source>
        <dbReference type="EMBL" id="CAH0417879.1"/>
    </source>
</evidence>
<keyword evidence="8" id="KW-0969">Cilium</keyword>
<evidence type="ECO:0000313" key="9">
    <source>
        <dbReference type="Proteomes" id="UP000789719"/>
    </source>
</evidence>
<evidence type="ECO:0000256" key="6">
    <source>
        <dbReference type="PIRNR" id="PIRNR002889"/>
    </source>
</evidence>